<evidence type="ECO:0000313" key="1">
    <source>
        <dbReference type="EMBL" id="KAE9158809.1"/>
    </source>
</evidence>
<accession>A0A6G0M862</accession>
<organism evidence="1 2">
    <name type="scientific">Phytophthora fragariae</name>
    <dbReference type="NCBI Taxonomy" id="53985"/>
    <lineage>
        <taxon>Eukaryota</taxon>
        <taxon>Sar</taxon>
        <taxon>Stramenopiles</taxon>
        <taxon>Oomycota</taxon>
        <taxon>Peronosporomycetes</taxon>
        <taxon>Peronosporales</taxon>
        <taxon>Peronosporaceae</taxon>
        <taxon>Phytophthora</taxon>
    </lineage>
</organism>
<comment type="caution">
    <text evidence="1">The sequence shown here is derived from an EMBL/GenBank/DDBJ whole genome shotgun (WGS) entry which is preliminary data.</text>
</comment>
<protein>
    <submittedName>
        <fullName evidence="1">Uncharacterized protein</fullName>
    </submittedName>
</protein>
<reference evidence="1 2" key="1">
    <citation type="submission" date="2018-09" db="EMBL/GenBank/DDBJ databases">
        <title>Genomic investigation of the strawberry pathogen Phytophthora fragariae indicates pathogenicity is determined by transcriptional variation in three key races.</title>
        <authorList>
            <person name="Adams T.M."/>
            <person name="Armitage A.D."/>
            <person name="Sobczyk M.K."/>
            <person name="Bates H.J."/>
            <person name="Dunwell J.M."/>
            <person name="Nellist C.F."/>
            <person name="Harrison R.J."/>
        </authorList>
    </citation>
    <scope>NUCLEOTIDE SEQUENCE [LARGE SCALE GENOMIC DNA]</scope>
    <source>
        <strain evidence="1 2">BC-23</strain>
    </source>
</reference>
<proteinExistence type="predicted"/>
<dbReference type="EMBL" id="QXGC01008445">
    <property type="protein sequence ID" value="KAE9158809.1"/>
    <property type="molecule type" value="Genomic_DNA"/>
</dbReference>
<sequence>MFASKPVEPMLMLVKCCRRVSREYLTLLDLLEKTTFSSTPELVWATSLPRLRLRRTLKSALASSFARIWLHLVSAVYNSISSTNHCLMRSWSSYENSAQCP</sequence>
<dbReference type="Proteomes" id="UP000476176">
    <property type="component" value="Unassembled WGS sequence"/>
</dbReference>
<name>A0A6G0M862_9STRA</name>
<gene>
    <name evidence="1" type="ORF">PF004_g31757</name>
</gene>
<dbReference type="AlphaFoldDB" id="A0A6G0M862"/>
<evidence type="ECO:0000313" key="2">
    <source>
        <dbReference type="Proteomes" id="UP000476176"/>
    </source>
</evidence>